<dbReference type="Proteomes" id="UP000790787">
    <property type="component" value="Chromosome 17"/>
</dbReference>
<protein>
    <submittedName>
        <fullName evidence="2">Uncharacterized protein LOC107773633 isoform X1</fullName>
    </submittedName>
</protein>
<proteinExistence type="predicted"/>
<accession>A0AC58SY49</accession>
<evidence type="ECO:0000313" key="2">
    <source>
        <dbReference type="RefSeq" id="XP_075089897.1"/>
    </source>
</evidence>
<evidence type="ECO:0000313" key="1">
    <source>
        <dbReference type="Proteomes" id="UP000790787"/>
    </source>
</evidence>
<organism evidence="1 2">
    <name type="scientific">Nicotiana tabacum</name>
    <name type="common">Common tobacco</name>
    <dbReference type="NCBI Taxonomy" id="4097"/>
    <lineage>
        <taxon>Eukaryota</taxon>
        <taxon>Viridiplantae</taxon>
        <taxon>Streptophyta</taxon>
        <taxon>Embryophyta</taxon>
        <taxon>Tracheophyta</taxon>
        <taxon>Spermatophyta</taxon>
        <taxon>Magnoliopsida</taxon>
        <taxon>eudicotyledons</taxon>
        <taxon>Gunneridae</taxon>
        <taxon>Pentapetalae</taxon>
        <taxon>asterids</taxon>
        <taxon>lamiids</taxon>
        <taxon>Solanales</taxon>
        <taxon>Solanaceae</taxon>
        <taxon>Nicotianoideae</taxon>
        <taxon>Nicotianeae</taxon>
        <taxon>Nicotiana</taxon>
    </lineage>
</organism>
<keyword evidence="1" id="KW-1185">Reference proteome</keyword>
<sequence length="378" mass="43328">MNHQLQISSEEDGSSEEEEDEEEIFQKNGIENLDSHCQNQNLQQLPMPLCPKPAKWANFTTYKEELNKVTKGMKLKRAKQDVIEVDRGRIIRATGRKDRHSKVSTAKGPRDRRVRLSPNTAIQFYDVQDRLGYGRPSEAIDWLIKKAKAAIDALGEFPKLNAKMQYSFDQLLDESKVQSPRFRQQNCGIPNSECGVLQNHQQEVNYDIPIQNVSLFSSADGAKIPFFSEFQSHFLNFQSFQEDTIFSSSDHQDSLLTTSINPLDSNSNLEMTRYKRSLNGNVASSNSGNGEDYSSFSLLAHHFPSVLSEKQDRFQVHQEFKGKRSRAHFLLFEPQQLLLYYSFIRLAFLHQNISIDLLLSFPESFLTFLGAEISAEWT</sequence>
<name>A0AC58SY49_TOBAC</name>
<dbReference type="RefSeq" id="XP_075089897.1">
    <property type="nucleotide sequence ID" value="XM_075233796.1"/>
</dbReference>
<reference evidence="2" key="2">
    <citation type="submission" date="2025-08" db="UniProtKB">
        <authorList>
            <consortium name="RefSeq"/>
        </authorList>
    </citation>
    <scope>IDENTIFICATION</scope>
    <source>
        <tissue evidence="2">Leaf</tissue>
    </source>
</reference>
<gene>
    <name evidence="2" type="primary">LOC107773633</name>
</gene>
<reference evidence="1" key="1">
    <citation type="journal article" date="2014" name="Nat. Commun.">
        <title>The tobacco genome sequence and its comparison with those of tomato and potato.</title>
        <authorList>
            <person name="Sierro N."/>
            <person name="Battey J.N."/>
            <person name="Ouadi S."/>
            <person name="Bakaher N."/>
            <person name="Bovet L."/>
            <person name="Willig A."/>
            <person name="Goepfert S."/>
            <person name="Peitsch M.C."/>
            <person name="Ivanov N.V."/>
        </authorList>
    </citation>
    <scope>NUCLEOTIDE SEQUENCE [LARGE SCALE GENOMIC DNA]</scope>
</reference>